<dbReference type="InterPro" id="IPR015797">
    <property type="entry name" value="NUDIX_hydrolase-like_dom_sf"/>
</dbReference>
<dbReference type="GO" id="GO:0046872">
    <property type="term" value="F:metal ion binding"/>
    <property type="evidence" value="ECO:0007669"/>
    <property type="project" value="UniProtKB-KW"/>
</dbReference>
<accession>A0A1H9S7L2</accession>
<dbReference type="PANTHER" id="PTHR43758:SF2">
    <property type="entry name" value="OXIDIZED PURINE NUCLEOSIDE TRIPHOSPHATE HYDROLASE"/>
    <property type="match status" value="1"/>
</dbReference>
<evidence type="ECO:0000259" key="7">
    <source>
        <dbReference type="PROSITE" id="PS51462"/>
    </source>
</evidence>
<dbReference type="Gene3D" id="3.90.79.10">
    <property type="entry name" value="Nucleoside Triphosphate Pyrophosphohydrolase"/>
    <property type="match status" value="1"/>
</dbReference>
<dbReference type="EMBL" id="FOGZ01000011">
    <property type="protein sequence ID" value="SER80977.1"/>
    <property type="molecule type" value="Genomic_DNA"/>
</dbReference>
<dbReference type="OrthoDB" id="9800186at2"/>
<feature type="region of interest" description="Disordered" evidence="6">
    <location>
        <begin position="157"/>
        <end position="179"/>
    </location>
</feature>
<name>A0A1H9S7L2_9ACTN</name>
<dbReference type="SUPFAM" id="SSF55811">
    <property type="entry name" value="Nudix"/>
    <property type="match status" value="1"/>
</dbReference>
<dbReference type="GO" id="GO:0016818">
    <property type="term" value="F:hydrolase activity, acting on acid anhydrides, in phosphorus-containing anhydrides"/>
    <property type="evidence" value="ECO:0007669"/>
    <property type="project" value="TreeGrafter"/>
</dbReference>
<keyword evidence="9" id="KW-1185">Reference proteome</keyword>
<keyword evidence="5" id="KW-0460">Magnesium</keyword>
<dbReference type="Proteomes" id="UP000198815">
    <property type="component" value="Unassembled WGS sequence"/>
</dbReference>
<comment type="similarity">
    <text evidence="2">Belongs to the Nudix hydrolase family.</text>
</comment>
<proteinExistence type="inferred from homology"/>
<keyword evidence="3" id="KW-0479">Metal-binding</keyword>
<dbReference type="RefSeq" id="WP_091969392.1">
    <property type="nucleotide sequence ID" value="NZ_FOGZ01000011.1"/>
</dbReference>
<dbReference type="AlphaFoldDB" id="A0A1H9S7L2"/>
<dbReference type="InterPro" id="IPR020084">
    <property type="entry name" value="NUDIX_hydrolase_CS"/>
</dbReference>
<organism evidence="8 9">
    <name type="scientific">Propionibacterium cyclohexanicum</name>
    <dbReference type="NCBI Taxonomy" id="64702"/>
    <lineage>
        <taxon>Bacteria</taxon>
        <taxon>Bacillati</taxon>
        <taxon>Actinomycetota</taxon>
        <taxon>Actinomycetes</taxon>
        <taxon>Propionibacteriales</taxon>
        <taxon>Propionibacteriaceae</taxon>
        <taxon>Propionibacterium</taxon>
    </lineage>
</organism>
<evidence type="ECO:0000256" key="1">
    <source>
        <dbReference type="ARBA" id="ARBA00001946"/>
    </source>
</evidence>
<keyword evidence="4" id="KW-0378">Hydrolase</keyword>
<gene>
    <name evidence="8" type="ORF">SAMN05443377_11187</name>
</gene>
<comment type="cofactor">
    <cofactor evidence="1">
        <name>Mg(2+)</name>
        <dbReference type="ChEBI" id="CHEBI:18420"/>
    </cofactor>
</comment>
<sequence>MITPVLTTLAFIRHPDGERVLMVHRTARAGDDQLGKYNGLGGKVERDEDVVAGMRRELREEARLEADSMRLRGTVSWPGFNPDGSDAFGFIFVVDSWHGDIPAGNVEGPLSWQRIDGLSRLDMWEGDRYFLPLVFDDAIGQFHAVIPYRDGHPTGASWSVLPGPGAGSTPSGPGAGATP</sequence>
<dbReference type="GO" id="GO:0005737">
    <property type="term" value="C:cytoplasm"/>
    <property type="evidence" value="ECO:0007669"/>
    <property type="project" value="TreeGrafter"/>
</dbReference>
<dbReference type="PROSITE" id="PS00893">
    <property type="entry name" value="NUDIX_BOX"/>
    <property type="match status" value="1"/>
</dbReference>
<evidence type="ECO:0000256" key="2">
    <source>
        <dbReference type="ARBA" id="ARBA00005582"/>
    </source>
</evidence>
<feature type="compositionally biased region" description="Low complexity" evidence="6">
    <location>
        <begin position="167"/>
        <end position="179"/>
    </location>
</feature>
<dbReference type="STRING" id="64702.SAMN05443377_11187"/>
<evidence type="ECO:0000313" key="9">
    <source>
        <dbReference type="Proteomes" id="UP000198815"/>
    </source>
</evidence>
<dbReference type="Pfam" id="PF00293">
    <property type="entry name" value="NUDIX"/>
    <property type="match status" value="1"/>
</dbReference>
<evidence type="ECO:0000256" key="6">
    <source>
        <dbReference type="SAM" id="MobiDB-lite"/>
    </source>
</evidence>
<evidence type="ECO:0000313" key="8">
    <source>
        <dbReference type="EMBL" id="SER80977.1"/>
    </source>
</evidence>
<dbReference type="PROSITE" id="PS51462">
    <property type="entry name" value="NUDIX"/>
    <property type="match status" value="1"/>
</dbReference>
<dbReference type="CDD" id="cd18886">
    <property type="entry name" value="NUDIX_MutT_Nudt1"/>
    <property type="match status" value="1"/>
</dbReference>
<protein>
    <submittedName>
        <fullName evidence="8">8-oxo-dGTP diphosphatase</fullName>
    </submittedName>
</protein>
<dbReference type="InterPro" id="IPR000086">
    <property type="entry name" value="NUDIX_hydrolase_dom"/>
</dbReference>
<evidence type="ECO:0000256" key="4">
    <source>
        <dbReference type="ARBA" id="ARBA00022801"/>
    </source>
</evidence>
<evidence type="ECO:0000256" key="5">
    <source>
        <dbReference type="ARBA" id="ARBA00022842"/>
    </source>
</evidence>
<evidence type="ECO:0000256" key="3">
    <source>
        <dbReference type="ARBA" id="ARBA00022723"/>
    </source>
</evidence>
<feature type="domain" description="Nudix hydrolase" evidence="7">
    <location>
        <begin position="3"/>
        <end position="136"/>
    </location>
</feature>
<reference evidence="8 9" key="1">
    <citation type="submission" date="2016-10" db="EMBL/GenBank/DDBJ databases">
        <authorList>
            <person name="de Groot N.N."/>
        </authorList>
    </citation>
    <scope>NUCLEOTIDE SEQUENCE [LARGE SCALE GENOMIC DNA]</scope>
    <source>
        <strain evidence="8 9">DSM 16859</strain>
    </source>
</reference>
<dbReference type="PANTHER" id="PTHR43758">
    <property type="entry name" value="7,8-DIHYDRO-8-OXOGUANINE TRIPHOSPHATASE"/>
    <property type="match status" value="1"/>
</dbReference>